<dbReference type="SMART" id="SM00471">
    <property type="entry name" value="HDc"/>
    <property type="match status" value="1"/>
</dbReference>
<evidence type="ECO:0000313" key="2">
    <source>
        <dbReference type="EMBL" id="NNG67564.1"/>
    </source>
</evidence>
<dbReference type="CDD" id="cd00077">
    <property type="entry name" value="HDc"/>
    <property type="match status" value="1"/>
</dbReference>
<dbReference type="AlphaFoldDB" id="A0A7Y2L888"/>
<dbReference type="EMBL" id="JABEQB010000031">
    <property type="protein sequence ID" value="NNG67564.1"/>
    <property type="molecule type" value="Genomic_DNA"/>
</dbReference>
<name>A0A7Y2L888_9THEO</name>
<comment type="caution">
    <text evidence="2">The sequence shown here is derived from an EMBL/GenBank/DDBJ whole genome shotgun (WGS) entry which is preliminary data.</text>
</comment>
<proteinExistence type="predicted"/>
<dbReference type="InterPro" id="IPR037522">
    <property type="entry name" value="HD_GYP_dom"/>
</dbReference>
<reference evidence="2 3" key="1">
    <citation type="submission" date="2020-04" db="EMBL/GenBank/DDBJ databases">
        <title>Draft genome sequence of Caldanaerobacter sunterraneus. strain 1523vc isolated from Griffin hot spring, Kamchatka, Russia.</title>
        <authorList>
            <person name="Toshchakov S.V."/>
            <person name="Podosokorskaya O.A."/>
            <person name="Kublanov I.V."/>
            <person name="Korzhenkov A."/>
            <person name="Patrushev M.V."/>
        </authorList>
    </citation>
    <scope>NUCLEOTIDE SEQUENCE [LARGE SCALE GENOMIC DNA]</scope>
    <source>
        <strain evidence="2 3">1523vc</strain>
    </source>
</reference>
<protein>
    <submittedName>
        <fullName evidence="2">HD domain-containing protein</fullName>
    </submittedName>
</protein>
<dbReference type="Proteomes" id="UP000529861">
    <property type="component" value="Unassembled WGS sequence"/>
</dbReference>
<feature type="domain" description="HD-GYP" evidence="1">
    <location>
        <begin position="11"/>
        <end position="196"/>
    </location>
</feature>
<organism evidence="2 3">
    <name type="scientific">Caldanaerobacter subterraneus</name>
    <dbReference type="NCBI Taxonomy" id="911092"/>
    <lineage>
        <taxon>Bacteria</taxon>
        <taxon>Bacillati</taxon>
        <taxon>Bacillota</taxon>
        <taxon>Clostridia</taxon>
        <taxon>Thermoanaerobacterales</taxon>
        <taxon>Thermoanaerobacteraceae</taxon>
        <taxon>Caldanaerobacter</taxon>
    </lineage>
</organism>
<dbReference type="RefSeq" id="WP_170271354.1">
    <property type="nucleotide sequence ID" value="NZ_JABEQB010000031.1"/>
</dbReference>
<dbReference type="PANTHER" id="PTHR43155:SF2">
    <property type="entry name" value="CYCLIC DI-GMP PHOSPHODIESTERASE PA4108"/>
    <property type="match status" value="1"/>
</dbReference>
<dbReference type="PANTHER" id="PTHR43155">
    <property type="entry name" value="CYCLIC DI-GMP PHOSPHODIESTERASE PA4108-RELATED"/>
    <property type="match status" value="1"/>
</dbReference>
<sequence>MMLIISPLYVNDAQLSSVTKFLLDEIKKKDIITVLHSQNVGYYMKKFCPLLGYDEKLCYTIGLLHDVGKIKVDDNILLKKDKLTSKEFKIMKKHVIYSAEILREHNYDKRIIEAVLYHHERFDGSGYLEGLKGKEIPELSRILAIIDSFDALSSFRLYREPVPYLEALTIIERDIEKYDRHYFRLFKNFIKNWIGK</sequence>
<dbReference type="PROSITE" id="PS51832">
    <property type="entry name" value="HD_GYP"/>
    <property type="match status" value="1"/>
</dbReference>
<gene>
    <name evidence="2" type="ORF">HKI81_10120</name>
</gene>
<dbReference type="Pfam" id="PF13487">
    <property type="entry name" value="HD_5"/>
    <property type="match status" value="1"/>
</dbReference>
<dbReference type="NCBIfam" id="TIGR00277">
    <property type="entry name" value="HDIG"/>
    <property type="match status" value="1"/>
</dbReference>
<dbReference type="InterPro" id="IPR006675">
    <property type="entry name" value="HDIG_dom"/>
</dbReference>
<dbReference type="SUPFAM" id="SSF109604">
    <property type="entry name" value="HD-domain/PDEase-like"/>
    <property type="match status" value="1"/>
</dbReference>
<accession>A0A7Y2L888</accession>
<dbReference type="Gene3D" id="1.10.3210.10">
    <property type="entry name" value="Hypothetical protein af1432"/>
    <property type="match status" value="1"/>
</dbReference>
<evidence type="ECO:0000313" key="3">
    <source>
        <dbReference type="Proteomes" id="UP000529861"/>
    </source>
</evidence>
<evidence type="ECO:0000259" key="1">
    <source>
        <dbReference type="PROSITE" id="PS51832"/>
    </source>
</evidence>
<dbReference type="InterPro" id="IPR003607">
    <property type="entry name" value="HD/PDEase_dom"/>
</dbReference>